<name>A0A090SRV2_9VIBR</name>
<dbReference type="EMBL" id="BBMR01000011">
    <property type="protein sequence ID" value="GAL22077.1"/>
    <property type="molecule type" value="Genomic_DNA"/>
</dbReference>
<protein>
    <submittedName>
        <fullName evidence="1">Uncharacterized protein</fullName>
    </submittedName>
</protein>
<dbReference type="AlphaFoldDB" id="A0A090SRV2"/>
<evidence type="ECO:0000313" key="1">
    <source>
        <dbReference type="EMBL" id="GAL22077.1"/>
    </source>
</evidence>
<sequence length="68" mass="8141">MIIFEFDDHPTPEYFTKPASFVIKDFDELDINESSSVSDDFDIEDYFCYNENYRKKIVDVVCTKHFQV</sequence>
<dbReference type="Proteomes" id="UP000029228">
    <property type="component" value="Unassembled WGS sequence"/>
</dbReference>
<organism evidence="1 2">
    <name type="scientific">Vibrio maritimus</name>
    <dbReference type="NCBI Taxonomy" id="990268"/>
    <lineage>
        <taxon>Bacteria</taxon>
        <taxon>Pseudomonadati</taxon>
        <taxon>Pseudomonadota</taxon>
        <taxon>Gammaproteobacteria</taxon>
        <taxon>Vibrionales</taxon>
        <taxon>Vibrionaceae</taxon>
        <taxon>Vibrio</taxon>
    </lineage>
</organism>
<evidence type="ECO:0000313" key="2">
    <source>
        <dbReference type="Proteomes" id="UP000029228"/>
    </source>
</evidence>
<proteinExistence type="predicted"/>
<reference evidence="1 2" key="1">
    <citation type="submission" date="2014-09" db="EMBL/GenBank/DDBJ databases">
        <title>Vibrio maritimus JCM 19235. (C45) whole genome shotgun sequence.</title>
        <authorList>
            <person name="Sawabe T."/>
            <person name="Meirelles P."/>
            <person name="Nakanishi M."/>
            <person name="Sayaka M."/>
            <person name="Hattori M."/>
            <person name="Ohkuma M."/>
        </authorList>
    </citation>
    <scope>NUCLEOTIDE SEQUENCE [LARGE SCALE GENOMIC DNA]</scope>
    <source>
        <strain evidence="2">JCM19235</strain>
    </source>
</reference>
<comment type="caution">
    <text evidence="1">The sequence shown here is derived from an EMBL/GenBank/DDBJ whole genome shotgun (WGS) entry which is preliminary data.</text>
</comment>
<gene>
    <name evidence="1" type="ORF">JCM19235_2771</name>
</gene>
<accession>A0A090SRV2</accession>
<reference evidence="1 2" key="2">
    <citation type="submission" date="2014-09" db="EMBL/GenBank/DDBJ databases">
        <authorList>
            <consortium name="NBRP consortium"/>
            <person name="Sawabe T."/>
            <person name="Meirelles P."/>
            <person name="Nakanishi M."/>
            <person name="Sayaka M."/>
            <person name="Hattori M."/>
            <person name="Ohkuma M."/>
        </authorList>
    </citation>
    <scope>NUCLEOTIDE SEQUENCE [LARGE SCALE GENOMIC DNA]</scope>
    <source>
        <strain evidence="2">JCM19235</strain>
    </source>
</reference>
<keyword evidence="2" id="KW-1185">Reference proteome</keyword>